<accession>A0A2X3KL61</accession>
<keyword evidence="9" id="KW-1185">Reference proteome</keyword>
<evidence type="ECO:0000313" key="8">
    <source>
        <dbReference type="EMBL" id="SQD93331.1"/>
    </source>
</evidence>
<dbReference type="GO" id="GO:0006353">
    <property type="term" value="P:DNA-templated transcription termination"/>
    <property type="evidence" value="ECO:0007669"/>
    <property type="project" value="UniProtKB-UniRule"/>
</dbReference>
<dbReference type="InterPro" id="IPR011605">
    <property type="entry name" value="NusB_fam"/>
</dbReference>
<dbReference type="SUPFAM" id="SSF48013">
    <property type="entry name" value="NusB-like"/>
    <property type="match status" value="1"/>
</dbReference>
<protein>
    <recommendedName>
        <fullName evidence="6">Transcription antitermination protein NusB</fullName>
    </recommendedName>
    <alternativeName>
        <fullName evidence="6">Antitermination factor NusB</fullName>
    </alternativeName>
</protein>
<name>A0A2X3KL61_9BACT</name>
<evidence type="ECO:0000256" key="2">
    <source>
        <dbReference type="ARBA" id="ARBA00022814"/>
    </source>
</evidence>
<keyword evidence="3 6" id="KW-0694">RNA-binding</keyword>
<evidence type="ECO:0000256" key="5">
    <source>
        <dbReference type="ARBA" id="ARBA00023163"/>
    </source>
</evidence>
<evidence type="ECO:0000259" key="7">
    <source>
        <dbReference type="Pfam" id="PF01029"/>
    </source>
</evidence>
<dbReference type="HAMAP" id="MF_00073">
    <property type="entry name" value="NusB"/>
    <property type="match status" value="1"/>
</dbReference>
<dbReference type="GO" id="GO:0031564">
    <property type="term" value="P:transcription antitermination"/>
    <property type="evidence" value="ECO:0007669"/>
    <property type="project" value="UniProtKB-KW"/>
</dbReference>
<keyword evidence="4 6" id="KW-0805">Transcription regulation</keyword>
<evidence type="ECO:0000256" key="4">
    <source>
        <dbReference type="ARBA" id="ARBA00023015"/>
    </source>
</evidence>
<evidence type="ECO:0000256" key="3">
    <source>
        <dbReference type="ARBA" id="ARBA00022884"/>
    </source>
</evidence>
<dbReference type="NCBIfam" id="TIGR01951">
    <property type="entry name" value="nusB"/>
    <property type="match status" value="1"/>
</dbReference>
<dbReference type="OrthoDB" id="9811381at2"/>
<comment type="similarity">
    <text evidence="1 6">Belongs to the NusB family.</text>
</comment>
<organism evidence="8 9">
    <name type="scientific">Candidatus Bipolaricaulis anaerobius</name>
    <dbReference type="NCBI Taxonomy" id="2026885"/>
    <lineage>
        <taxon>Bacteria</taxon>
        <taxon>Candidatus Bipolaricaulota</taxon>
        <taxon>Candidatus Bipolaricaulia</taxon>
        <taxon>Candidatus Bipolaricaulales</taxon>
        <taxon>Candidatus Bipolaricaulaceae</taxon>
        <taxon>Candidatus Bipolaricaulis</taxon>
    </lineage>
</organism>
<dbReference type="KEGG" id="bana:BARAN1_1309"/>
<comment type="function">
    <text evidence="6">Involved in transcription antitermination. Required for transcription of ribosomal RNA (rRNA) genes. Binds specifically to the boxA antiterminator sequence of the ribosomal RNA (rrn) operons.</text>
</comment>
<dbReference type="Pfam" id="PF01029">
    <property type="entry name" value="NusB"/>
    <property type="match status" value="1"/>
</dbReference>
<evidence type="ECO:0000313" key="9">
    <source>
        <dbReference type="Proteomes" id="UP000249818"/>
    </source>
</evidence>
<gene>
    <name evidence="6 8" type="primary">nusB</name>
    <name evidence="8" type="ORF">BARAN1_1309</name>
</gene>
<sequence>MRRQAREAVLRSLYRDEYLPLSADDPLGDEDLAEEAFARALLAGVHEQRAEIDRIIDQRARGWGLDRLPVVDRNILRLALYELLYTATPPEVVINEAVELAKTYGTEHAPAVINGILDRVWKERHGDAQVG</sequence>
<keyword evidence="5 6" id="KW-0804">Transcription</keyword>
<dbReference type="EMBL" id="LS483254">
    <property type="protein sequence ID" value="SQD93331.1"/>
    <property type="molecule type" value="Genomic_DNA"/>
</dbReference>
<proteinExistence type="inferred from homology"/>
<feature type="domain" description="NusB/RsmB/TIM44" evidence="7">
    <location>
        <begin position="4"/>
        <end position="120"/>
    </location>
</feature>
<dbReference type="Gene3D" id="1.10.940.10">
    <property type="entry name" value="NusB-like"/>
    <property type="match status" value="1"/>
</dbReference>
<dbReference type="AlphaFoldDB" id="A0A2X3KL61"/>
<dbReference type="Proteomes" id="UP000249818">
    <property type="component" value="Chromosome BARAN1"/>
</dbReference>
<dbReference type="GO" id="GO:0005829">
    <property type="term" value="C:cytosol"/>
    <property type="evidence" value="ECO:0007669"/>
    <property type="project" value="TreeGrafter"/>
</dbReference>
<keyword evidence="2 6" id="KW-0889">Transcription antitermination</keyword>
<evidence type="ECO:0000256" key="6">
    <source>
        <dbReference type="HAMAP-Rule" id="MF_00073"/>
    </source>
</evidence>
<dbReference type="PANTHER" id="PTHR11078:SF3">
    <property type="entry name" value="ANTITERMINATION NUSB DOMAIN-CONTAINING PROTEIN"/>
    <property type="match status" value="1"/>
</dbReference>
<dbReference type="InterPro" id="IPR035926">
    <property type="entry name" value="NusB-like_sf"/>
</dbReference>
<dbReference type="GO" id="GO:0003723">
    <property type="term" value="F:RNA binding"/>
    <property type="evidence" value="ECO:0007669"/>
    <property type="project" value="UniProtKB-UniRule"/>
</dbReference>
<dbReference type="InterPro" id="IPR006027">
    <property type="entry name" value="NusB_RsmB_TIM44"/>
</dbReference>
<dbReference type="PANTHER" id="PTHR11078">
    <property type="entry name" value="N UTILIZATION SUBSTANCE PROTEIN B-RELATED"/>
    <property type="match status" value="1"/>
</dbReference>
<reference evidence="9" key="1">
    <citation type="submission" date="2018-05" db="EMBL/GenBank/DDBJ databases">
        <authorList>
            <person name="Hao L."/>
        </authorList>
    </citation>
    <scope>NUCLEOTIDE SEQUENCE [LARGE SCALE GENOMIC DNA]</scope>
</reference>
<evidence type="ECO:0000256" key="1">
    <source>
        <dbReference type="ARBA" id="ARBA00005952"/>
    </source>
</evidence>